<dbReference type="InterPro" id="IPR024163">
    <property type="entry name" value="Aerotolerance_reg_N"/>
</dbReference>
<proteinExistence type="predicted"/>
<dbReference type="EMBL" id="QEKH01000002">
    <property type="protein sequence ID" value="PVY45481.1"/>
    <property type="molecule type" value="Genomic_DNA"/>
</dbReference>
<dbReference type="Pfam" id="PF07584">
    <property type="entry name" value="BatA"/>
    <property type="match status" value="1"/>
</dbReference>
<dbReference type="Gene3D" id="3.40.50.880">
    <property type="match status" value="1"/>
</dbReference>
<gene>
    <name evidence="3" type="ORF">C8D82_10252</name>
</gene>
<dbReference type="OrthoDB" id="9810200at2"/>
<sequence>MTLFVVSGAFLAGLVAAGVPLALHLLNRRPKEEIPFPGLLFLLQSETKARSGGSWRRRLILLCRVLAVAALCLAFCQPFLSSVGVAPGRTTVLLWDDSFSMQLPPGYARLKTRFEAALRETSPASPATVGIVRGSRILWNGPFTGDAEELLGFFRQNALNQSTSNFAEVARQSDFRLRELPAEKRRVLLFTDRQELPWRRTPREEAFENATEFCVIRPEPATVRNATVTGAELSTAPGSLTVRATVRNYSDALLPGTLYLELAGTRRASLPVDLKPGAEASFLLTAPLPAGDITGRIELETGDGLKPDNSFYFSRAAGHERTRAPAPEQHRVNLPALAVGVADAPAEVPREAAGKLLIWQDPAGLTPEVQEKLEKFLQSGGVCAVTLEASPRIATFLDRYSVRMSPGRAEERKLRKFGLFDFDHPVFRRIFEASGTGWSDVLVYRSCKVTLPPEAAVPIRFDNGAPAVAELPVGTGKLWLFMMKFTPESTSWAGHYSFLPFWRELEKYAAGTVAAAAPLPGDVVRLAQGERAEFDDGSGPKPVQAAGGFLTFDRPGNYRAGERLFSVNLPPEESDCAPDPVDDRAAQFRTAAPGVIVPAAAQTGGGKTELYAYFILAALLLLVSELALANRTAL</sequence>
<feature type="transmembrane region" description="Helical" evidence="1">
    <location>
        <begin position="610"/>
        <end position="629"/>
    </location>
</feature>
<accession>A0A2U1BA22</accession>
<dbReference type="PANTHER" id="PTHR37464:SF1">
    <property type="entry name" value="BLL2463 PROTEIN"/>
    <property type="match status" value="1"/>
</dbReference>
<evidence type="ECO:0000256" key="1">
    <source>
        <dbReference type="SAM" id="Phobius"/>
    </source>
</evidence>
<comment type="caution">
    <text evidence="3">The sequence shown here is derived from an EMBL/GenBank/DDBJ whole genome shotgun (WGS) entry which is preliminary data.</text>
</comment>
<dbReference type="RefSeq" id="WP_116882511.1">
    <property type="nucleotide sequence ID" value="NZ_CABMMC010000065.1"/>
</dbReference>
<evidence type="ECO:0000313" key="4">
    <source>
        <dbReference type="Proteomes" id="UP000245959"/>
    </source>
</evidence>
<keyword evidence="1" id="KW-0812">Transmembrane</keyword>
<feature type="transmembrane region" description="Helical" evidence="1">
    <location>
        <begin position="6"/>
        <end position="26"/>
    </location>
</feature>
<dbReference type="Proteomes" id="UP000245959">
    <property type="component" value="Unassembled WGS sequence"/>
</dbReference>
<dbReference type="GeneID" id="78293842"/>
<dbReference type="InterPro" id="IPR029062">
    <property type="entry name" value="Class_I_gatase-like"/>
</dbReference>
<keyword evidence="1" id="KW-1133">Transmembrane helix</keyword>
<reference evidence="3 4" key="1">
    <citation type="submission" date="2018-04" db="EMBL/GenBank/DDBJ databases">
        <title>Genomic Encyclopedia of Type Strains, Phase IV (KMG-IV): sequencing the most valuable type-strain genomes for metagenomic binning, comparative biology and taxonomic classification.</title>
        <authorList>
            <person name="Goeker M."/>
        </authorList>
    </citation>
    <scope>NUCLEOTIDE SEQUENCE [LARGE SCALE GENOMIC DNA]</scope>
    <source>
        <strain evidence="3 4">DSM 14823</strain>
    </source>
</reference>
<dbReference type="PANTHER" id="PTHR37464">
    <property type="entry name" value="BLL2463 PROTEIN"/>
    <property type="match status" value="1"/>
</dbReference>
<dbReference type="InterPro" id="IPR011933">
    <property type="entry name" value="Double_TM_dom"/>
</dbReference>
<feature type="domain" description="Aerotolerance regulator N-terminal" evidence="2">
    <location>
        <begin position="9"/>
        <end position="78"/>
    </location>
</feature>
<evidence type="ECO:0000313" key="3">
    <source>
        <dbReference type="EMBL" id="PVY45481.1"/>
    </source>
</evidence>
<dbReference type="SUPFAM" id="SSF52317">
    <property type="entry name" value="Class I glutamine amidotransferase-like"/>
    <property type="match status" value="1"/>
</dbReference>
<organism evidence="3 4">
    <name type="scientific">Victivallis vadensis</name>
    <dbReference type="NCBI Taxonomy" id="172901"/>
    <lineage>
        <taxon>Bacteria</taxon>
        <taxon>Pseudomonadati</taxon>
        <taxon>Lentisphaerota</taxon>
        <taxon>Lentisphaeria</taxon>
        <taxon>Victivallales</taxon>
        <taxon>Victivallaceae</taxon>
        <taxon>Victivallis</taxon>
    </lineage>
</organism>
<protein>
    <submittedName>
        <fullName evidence="3">Putative membrane protein (TIGR02226 family)</fullName>
    </submittedName>
</protein>
<dbReference type="NCBIfam" id="TIGR02226">
    <property type="entry name" value="two_anch"/>
    <property type="match status" value="1"/>
</dbReference>
<name>A0A2U1BA22_9BACT</name>
<keyword evidence="4" id="KW-1185">Reference proteome</keyword>
<evidence type="ECO:0000259" key="2">
    <source>
        <dbReference type="Pfam" id="PF07584"/>
    </source>
</evidence>
<feature type="transmembrane region" description="Helical" evidence="1">
    <location>
        <begin position="59"/>
        <end position="80"/>
    </location>
</feature>
<dbReference type="AlphaFoldDB" id="A0A2U1BA22"/>
<keyword evidence="1" id="KW-0472">Membrane</keyword>